<accession>A0ABU4CS97</accession>
<dbReference type="RefSeq" id="WP_283353527.1">
    <property type="nucleotide sequence ID" value="NZ_JAWLKA010000038.1"/>
</dbReference>
<protein>
    <recommendedName>
        <fullName evidence="3">Small CPxCG-related zinc finger protein</fullName>
    </recommendedName>
</protein>
<name>A0ABU4CS97_RHOJO</name>
<evidence type="ECO:0000313" key="2">
    <source>
        <dbReference type="Proteomes" id="UP001185737"/>
    </source>
</evidence>
<dbReference type="EMBL" id="JAWLKA010000038">
    <property type="protein sequence ID" value="MDV6286451.1"/>
    <property type="molecule type" value="Genomic_DNA"/>
</dbReference>
<sequence>MTAHRDDAAPITEPDDDLGGDPVCWLDRVCPDCGLFLTDHTAGTCPRCGGRGTGDGRDR</sequence>
<comment type="caution">
    <text evidence="1">The sequence shown here is derived from an EMBL/GenBank/DDBJ whole genome shotgun (WGS) entry which is preliminary data.</text>
</comment>
<evidence type="ECO:0008006" key="3">
    <source>
        <dbReference type="Google" id="ProtNLM"/>
    </source>
</evidence>
<evidence type="ECO:0000313" key="1">
    <source>
        <dbReference type="EMBL" id="MDV6286451.1"/>
    </source>
</evidence>
<keyword evidence="2" id="KW-1185">Reference proteome</keyword>
<proteinExistence type="predicted"/>
<gene>
    <name evidence="1" type="ORF">R3Q59_38875</name>
</gene>
<reference evidence="1 2" key="1">
    <citation type="submission" date="2023-10" db="EMBL/GenBank/DDBJ databases">
        <title>Development of a sustainable strategy for remediation of hydrocarbon-contaminated territories based on the waste exchange concept.</title>
        <authorList>
            <person name="Krivoruchko A."/>
        </authorList>
    </citation>
    <scope>NUCLEOTIDE SEQUENCE [LARGE SCALE GENOMIC DNA]</scope>
    <source>
        <strain evidence="1 2">IEGM 60</strain>
    </source>
</reference>
<organism evidence="1 2">
    <name type="scientific">Rhodococcus jostii</name>
    <dbReference type="NCBI Taxonomy" id="132919"/>
    <lineage>
        <taxon>Bacteria</taxon>
        <taxon>Bacillati</taxon>
        <taxon>Actinomycetota</taxon>
        <taxon>Actinomycetes</taxon>
        <taxon>Mycobacteriales</taxon>
        <taxon>Nocardiaceae</taxon>
        <taxon>Rhodococcus</taxon>
    </lineage>
</organism>
<dbReference type="Proteomes" id="UP001185737">
    <property type="component" value="Unassembled WGS sequence"/>
</dbReference>